<comment type="similarity">
    <text evidence="2">Belongs to the NapC/NirT/NrfH family.</text>
</comment>
<evidence type="ECO:0000256" key="11">
    <source>
        <dbReference type="ARBA" id="ARBA00023136"/>
    </source>
</evidence>
<evidence type="ECO:0000256" key="1">
    <source>
        <dbReference type="ARBA" id="ARBA00004162"/>
    </source>
</evidence>
<evidence type="ECO:0000313" key="19">
    <source>
        <dbReference type="Proteomes" id="UP000071641"/>
    </source>
</evidence>
<dbReference type="GO" id="GO:0020037">
    <property type="term" value="F:heme binding"/>
    <property type="evidence" value="ECO:0007669"/>
    <property type="project" value="InterPro"/>
</dbReference>
<keyword evidence="5 12" id="KW-0349">Heme</keyword>
<dbReference type="Proteomes" id="UP000071641">
    <property type="component" value="Unassembled WGS sequence"/>
</dbReference>
<feature type="binding site" description="axial binding residue" evidence="14">
    <location>
        <position position="186"/>
    </location>
    <ligand>
        <name>heme</name>
        <dbReference type="ChEBI" id="CHEBI:30413"/>
        <label>2</label>
    </ligand>
    <ligandPart>
        <name>Fe</name>
        <dbReference type="ChEBI" id="CHEBI:18248"/>
    </ligandPart>
</feature>
<dbReference type="GO" id="GO:0005886">
    <property type="term" value="C:plasma membrane"/>
    <property type="evidence" value="ECO:0007669"/>
    <property type="project" value="UniProtKB-SubCell"/>
</dbReference>
<dbReference type="InterPro" id="IPR036280">
    <property type="entry name" value="Multihaem_cyt_sf"/>
</dbReference>
<reference evidence="19" key="1">
    <citation type="submission" date="2016-02" db="EMBL/GenBank/DDBJ databases">
        <authorList>
            <person name="Rodrigo-Torres Lidia"/>
            <person name="Arahal R.David."/>
        </authorList>
    </citation>
    <scope>NUCLEOTIDE SEQUENCE [LARGE SCALE GENOMIC DNA]</scope>
    <source>
        <strain evidence="19">CECT 9029</strain>
    </source>
</reference>
<keyword evidence="9 15" id="KW-1133">Transmembrane helix</keyword>
<gene>
    <name evidence="17" type="primary">napC_2</name>
    <name evidence="18" type="synonym">napC_3</name>
    <name evidence="17" type="ORF">GCE9029_03596</name>
    <name evidence="18" type="ORF">GCE9029_03601</name>
</gene>
<keyword evidence="11 15" id="KW-0472">Membrane</keyword>
<dbReference type="Pfam" id="PF03264">
    <property type="entry name" value="Cytochrom_NNT"/>
    <property type="match status" value="1"/>
</dbReference>
<evidence type="ECO:0000256" key="14">
    <source>
        <dbReference type="PIRSR" id="PIRSR000013-2"/>
    </source>
</evidence>
<feature type="domain" description="NapC/NirT cytochrome c N-terminal" evidence="16">
    <location>
        <begin position="26"/>
        <end position="188"/>
    </location>
</feature>
<evidence type="ECO:0000256" key="2">
    <source>
        <dbReference type="ARBA" id="ARBA00007395"/>
    </source>
</evidence>
<feature type="binding site" description="axial binding residue" evidence="14">
    <location>
        <position position="181"/>
    </location>
    <ligand>
        <name>heme</name>
        <dbReference type="ChEBI" id="CHEBI:30413"/>
        <label>4</label>
    </ligand>
    <ligandPart>
        <name>Fe</name>
        <dbReference type="ChEBI" id="CHEBI:18248"/>
    </ligandPart>
</feature>
<evidence type="ECO:0000256" key="7">
    <source>
        <dbReference type="ARBA" id="ARBA00022723"/>
    </source>
</evidence>
<feature type="binding site" description="covalent" evidence="13">
    <location>
        <position position="86"/>
    </location>
    <ligand>
        <name>heme</name>
        <dbReference type="ChEBI" id="CHEBI:30413"/>
        <label>2</label>
    </ligand>
</feature>
<keyword evidence="3 12" id="KW-0813">Transport</keyword>
<dbReference type="GO" id="GO:0009061">
    <property type="term" value="P:anaerobic respiration"/>
    <property type="evidence" value="ECO:0007669"/>
    <property type="project" value="TreeGrafter"/>
</dbReference>
<evidence type="ECO:0000313" key="18">
    <source>
        <dbReference type="EMBL" id="CZF83039.1"/>
    </source>
</evidence>
<feature type="binding site" description="covalent" evidence="13">
    <location>
        <position position="177"/>
    </location>
    <ligand>
        <name>heme</name>
        <dbReference type="ChEBI" id="CHEBI:30413"/>
        <label>4</label>
    </ligand>
</feature>
<feature type="binding site" description="covalent" evidence="13">
    <location>
        <position position="148"/>
    </location>
    <ligand>
        <name>heme</name>
        <dbReference type="ChEBI" id="CHEBI:30413"/>
        <label>3</label>
    </ligand>
</feature>
<sequence length="192" mass="22109">MDDPTSSASALSRRERLWRWLKKPWLLSIPIGIYLLVIGLAGFQSVMVASNQNVFCFSCHLKMDTIVQEYKASPHYVSEDKVHATCADCHVPHEFVDKMRVKITATADIYYMFIGKITKENFEQERPRLAQRVWDDMTAENSANCRHCHVGDNFDLSKQPQRARLNHQQMDARGETCIDCHTGIAHKRITVE</sequence>
<feature type="binding site" description="axial binding residue" evidence="14">
    <location>
        <position position="108"/>
    </location>
    <ligand>
        <name>heme</name>
        <dbReference type="ChEBI" id="CHEBI:30413"/>
        <label>1</label>
    </ligand>
    <ligandPart>
        <name>Fe</name>
        <dbReference type="ChEBI" id="CHEBI:18248"/>
    </ligandPart>
</feature>
<feature type="binding site" evidence="13">
    <location>
        <position position="108"/>
    </location>
    <ligand>
        <name>a menaquinol</name>
        <dbReference type="ChEBI" id="CHEBI:18151"/>
    </ligand>
</feature>
<evidence type="ECO:0000256" key="9">
    <source>
        <dbReference type="ARBA" id="ARBA00022989"/>
    </source>
</evidence>
<dbReference type="EMBL" id="FIZX01000002">
    <property type="protein sequence ID" value="CZF83031.1"/>
    <property type="molecule type" value="Genomic_DNA"/>
</dbReference>
<dbReference type="SUPFAM" id="SSF48695">
    <property type="entry name" value="Multiheme cytochromes"/>
    <property type="match status" value="1"/>
</dbReference>
<evidence type="ECO:0000256" key="8">
    <source>
        <dbReference type="ARBA" id="ARBA00022982"/>
    </source>
</evidence>
<keyword evidence="8 12" id="KW-0249">Electron transport</keyword>
<keyword evidence="19" id="KW-1185">Reference proteome</keyword>
<proteinExistence type="inferred from homology"/>
<dbReference type="AlphaFoldDB" id="A0A128F9S4"/>
<dbReference type="OrthoDB" id="9782159at2"/>
<feature type="binding site" description="covalent" evidence="13">
    <location>
        <position position="59"/>
    </location>
    <ligand>
        <name>heme</name>
        <dbReference type="ChEBI" id="CHEBI:30413"/>
        <label>1</label>
    </ligand>
</feature>
<dbReference type="Gene3D" id="1.10.3820.10">
    <property type="entry name" value="Di-heme elbow motif domain"/>
    <property type="match status" value="1"/>
</dbReference>
<feature type="binding site" description="axial binding residue" evidence="14">
    <location>
        <position position="149"/>
    </location>
    <ligand>
        <name>heme</name>
        <dbReference type="ChEBI" id="CHEBI:30413"/>
        <label>3</label>
    </ligand>
    <ligandPart>
        <name>Fe</name>
        <dbReference type="ChEBI" id="CHEBI:18248"/>
    </ligandPart>
</feature>
<evidence type="ECO:0000256" key="10">
    <source>
        <dbReference type="ARBA" id="ARBA00023004"/>
    </source>
</evidence>
<dbReference type="GO" id="GO:0046872">
    <property type="term" value="F:metal ion binding"/>
    <property type="evidence" value="ECO:0007669"/>
    <property type="project" value="UniProtKB-KW"/>
</dbReference>
<comment type="PTM">
    <text evidence="12">Binds 4 heme groups per subunit.</text>
</comment>
<dbReference type="GO" id="GO:0009055">
    <property type="term" value="F:electron transfer activity"/>
    <property type="evidence" value="ECO:0007669"/>
    <property type="project" value="TreeGrafter"/>
</dbReference>
<evidence type="ECO:0000313" key="17">
    <source>
        <dbReference type="EMBL" id="CZF83031.1"/>
    </source>
</evidence>
<dbReference type="PANTHER" id="PTHR30333">
    <property type="entry name" value="CYTOCHROME C-TYPE PROTEIN"/>
    <property type="match status" value="1"/>
</dbReference>
<comment type="cofactor">
    <cofactor evidence="13">
        <name>heme</name>
        <dbReference type="ChEBI" id="CHEBI:30413"/>
    </cofactor>
    <text evidence="13">Binds 4 heme groups per subunit.</text>
</comment>
<keyword evidence="4" id="KW-1003">Cell membrane</keyword>
<evidence type="ECO:0000256" key="3">
    <source>
        <dbReference type="ARBA" id="ARBA00022448"/>
    </source>
</evidence>
<dbReference type="InterPro" id="IPR051174">
    <property type="entry name" value="Cytochrome_c-type_ET"/>
</dbReference>
<protein>
    <recommendedName>
        <fullName evidence="12">Cytochrome c-type protein</fullName>
    </recommendedName>
</protein>
<feature type="binding site" description="axial binding residue" evidence="14">
    <location>
        <position position="90"/>
    </location>
    <ligand>
        <name>heme</name>
        <dbReference type="ChEBI" id="CHEBI:30413"/>
        <label>2</label>
    </ligand>
    <ligandPart>
        <name>Fe</name>
        <dbReference type="ChEBI" id="CHEBI:18248"/>
    </ligandPart>
</feature>
<feature type="transmembrane region" description="Helical" evidence="15">
    <location>
        <begin position="24"/>
        <end position="43"/>
    </location>
</feature>
<dbReference type="GO" id="GO:0019333">
    <property type="term" value="P:denitrification pathway"/>
    <property type="evidence" value="ECO:0007669"/>
    <property type="project" value="InterPro"/>
</dbReference>
<dbReference type="PANTHER" id="PTHR30333:SF3">
    <property type="entry name" value="CYTOCHROME C-TYPE PROTEIN TORY"/>
    <property type="match status" value="1"/>
</dbReference>
<reference evidence="17" key="2">
    <citation type="submission" date="2016-02" db="EMBL/GenBank/DDBJ databases">
        <authorList>
            <person name="Wen L."/>
            <person name="He K."/>
            <person name="Yang H."/>
        </authorList>
    </citation>
    <scope>NUCLEOTIDE SEQUENCE [LARGE SCALE GENOMIC DNA]</scope>
    <source>
        <strain evidence="17">CECT 9029</strain>
    </source>
</reference>
<accession>A0A128F9S4</accession>
<evidence type="ECO:0000256" key="5">
    <source>
        <dbReference type="ARBA" id="ARBA00022617"/>
    </source>
</evidence>
<keyword evidence="6 15" id="KW-0812">Transmembrane</keyword>
<dbReference type="RefSeq" id="WP_062665295.1">
    <property type="nucleotide sequence ID" value="NZ_FIZX01000002.1"/>
</dbReference>
<evidence type="ECO:0000256" key="15">
    <source>
        <dbReference type="SAM" id="Phobius"/>
    </source>
</evidence>
<dbReference type="InterPro" id="IPR038266">
    <property type="entry name" value="NapC/NirT_cytc_sf"/>
</dbReference>
<feature type="binding site" evidence="13">
    <location>
        <position position="89"/>
    </location>
    <ligand>
        <name>a menaquinol</name>
        <dbReference type="ChEBI" id="CHEBI:18151"/>
    </ligand>
</feature>
<evidence type="ECO:0000256" key="4">
    <source>
        <dbReference type="ARBA" id="ARBA00022475"/>
    </source>
</evidence>
<organism evidence="17 19">
    <name type="scientific">Grimontia celer</name>
    <dbReference type="NCBI Taxonomy" id="1796497"/>
    <lineage>
        <taxon>Bacteria</taxon>
        <taxon>Pseudomonadati</taxon>
        <taxon>Pseudomonadota</taxon>
        <taxon>Gammaproteobacteria</taxon>
        <taxon>Vibrionales</taxon>
        <taxon>Vibrionaceae</taxon>
        <taxon>Grimontia</taxon>
    </lineage>
</organism>
<dbReference type="InterPro" id="IPR005126">
    <property type="entry name" value="NapC/NirT_cyt_c_N"/>
</dbReference>
<comment type="subcellular location">
    <subcellularLocation>
        <location evidence="1">Cell membrane</location>
        <topology evidence="1">Single-pass membrane protein</topology>
    </subcellularLocation>
</comment>
<dbReference type="PIRSF" id="PIRSF000013">
    <property type="entry name" value="4_hem_cytochrm_NapC"/>
    <property type="match status" value="1"/>
</dbReference>
<feature type="binding site" description="covalent" evidence="13">
    <location>
        <position position="145"/>
    </location>
    <ligand>
        <name>heme</name>
        <dbReference type="ChEBI" id="CHEBI:30413"/>
        <label>3</label>
    </ligand>
</feature>
<dbReference type="InterPro" id="IPR024717">
    <property type="entry name" value="NapC/NirT/NrfH"/>
</dbReference>
<keyword evidence="10 12" id="KW-0408">Iron</keyword>
<evidence type="ECO:0000256" key="12">
    <source>
        <dbReference type="PIRNR" id="PIRNR000013"/>
    </source>
</evidence>
<name>A0A128F9S4_9GAMM</name>
<evidence type="ECO:0000259" key="16">
    <source>
        <dbReference type="Pfam" id="PF03264"/>
    </source>
</evidence>
<dbReference type="STRING" id="1796497.GCE9029_03596"/>
<feature type="binding site" description="covalent" evidence="13">
    <location>
        <position position="56"/>
    </location>
    <ligand>
        <name>heme</name>
        <dbReference type="ChEBI" id="CHEBI:30413"/>
        <label>1</label>
    </ligand>
</feature>
<keyword evidence="7 12" id="KW-0479">Metal-binding</keyword>
<feature type="binding site" description="covalent" evidence="13">
    <location>
        <position position="180"/>
    </location>
    <ligand>
        <name>heme</name>
        <dbReference type="ChEBI" id="CHEBI:30413"/>
        <label>4</label>
    </ligand>
</feature>
<evidence type="ECO:0000256" key="13">
    <source>
        <dbReference type="PIRSR" id="PIRSR000013-1"/>
    </source>
</evidence>
<dbReference type="EMBL" id="FIZX01000002">
    <property type="protein sequence ID" value="CZF83039.1"/>
    <property type="molecule type" value="Genomic_DNA"/>
</dbReference>
<evidence type="ECO:0000256" key="6">
    <source>
        <dbReference type="ARBA" id="ARBA00022692"/>
    </source>
</evidence>